<evidence type="ECO:0000256" key="4">
    <source>
        <dbReference type="ARBA" id="ARBA00023163"/>
    </source>
</evidence>
<dbReference type="RefSeq" id="WP_163056740.1">
    <property type="nucleotide sequence ID" value="NZ_JAAGLI010000382.1"/>
</dbReference>
<dbReference type="EMBL" id="JAAGLI010000382">
    <property type="protein sequence ID" value="NEA23925.1"/>
    <property type="molecule type" value="Genomic_DNA"/>
</dbReference>
<evidence type="ECO:0000256" key="6">
    <source>
        <dbReference type="ARBA" id="ARBA00070406"/>
    </source>
</evidence>
<protein>
    <recommendedName>
        <fullName evidence="6">Glycerol operon regulatory protein</fullName>
    </recommendedName>
</protein>
<proteinExistence type="predicted"/>
<dbReference type="SMART" id="SM00346">
    <property type="entry name" value="HTH_ICLR"/>
    <property type="match status" value="1"/>
</dbReference>
<name>A0A6L9QF51_9ACTN</name>
<dbReference type="PANTHER" id="PTHR30136">
    <property type="entry name" value="HELIX-TURN-HELIX TRANSCRIPTIONAL REGULATOR, ICLR FAMILY"/>
    <property type="match status" value="1"/>
</dbReference>
<dbReference type="GO" id="GO:0003700">
    <property type="term" value="F:DNA-binding transcription factor activity"/>
    <property type="evidence" value="ECO:0007669"/>
    <property type="project" value="TreeGrafter"/>
</dbReference>
<reference evidence="9 10" key="1">
    <citation type="submission" date="2020-01" db="EMBL/GenBank/DDBJ databases">
        <title>Insect and environment-associated Actinomycetes.</title>
        <authorList>
            <person name="Currrie C."/>
            <person name="Chevrette M."/>
            <person name="Carlson C."/>
            <person name="Stubbendieck R."/>
            <person name="Wendt-Pienkowski E."/>
        </authorList>
    </citation>
    <scope>NUCLEOTIDE SEQUENCE [LARGE SCALE GENOMIC DNA]</scope>
    <source>
        <strain evidence="9 10">SID10258</strain>
    </source>
</reference>
<evidence type="ECO:0000256" key="1">
    <source>
        <dbReference type="ARBA" id="ARBA00022798"/>
    </source>
</evidence>
<evidence type="ECO:0000259" key="7">
    <source>
        <dbReference type="PROSITE" id="PS51077"/>
    </source>
</evidence>
<dbReference type="PROSITE" id="PS51077">
    <property type="entry name" value="HTH_ICLR"/>
    <property type="match status" value="1"/>
</dbReference>
<dbReference type="FunFam" id="1.10.10.10:FF:000056">
    <property type="entry name" value="IclR family transcriptional regulator"/>
    <property type="match status" value="1"/>
</dbReference>
<sequence length="262" mass="28083">MEHLDDGHDDAEFVQSLARGLAVIKAFDSEHPARTLSDVAKATGVSRATARRSLHTLVRLGYVRNDGTLFGLTPKVLELGHAYLGGLSLPQVAEPHLRDLMNDVRETASLSVLDGDHVVHVARVATTGVITVAINVGARFPAYATAMGRVLLAGKDDADFDAYLARVELQRLTDQTVADVDRLRAIVRAVRDSGFCVSDQELNPGLRALAAPVRDRGGKVIAAANIAASTGSCSLQRLRDMLPRLQEGAAAIERDWHLVSGP</sequence>
<evidence type="ECO:0000256" key="2">
    <source>
        <dbReference type="ARBA" id="ARBA00023015"/>
    </source>
</evidence>
<dbReference type="GO" id="GO:0003677">
    <property type="term" value="F:DNA binding"/>
    <property type="evidence" value="ECO:0007669"/>
    <property type="project" value="UniProtKB-KW"/>
</dbReference>
<feature type="domain" description="IclR-ED" evidence="8">
    <location>
        <begin position="75"/>
        <end position="258"/>
    </location>
</feature>
<dbReference type="SUPFAM" id="SSF55781">
    <property type="entry name" value="GAF domain-like"/>
    <property type="match status" value="1"/>
</dbReference>
<dbReference type="GO" id="GO:0045893">
    <property type="term" value="P:positive regulation of DNA-templated transcription"/>
    <property type="evidence" value="ECO:0007669"/>
    <property type="project" value="InterPro"/>
</dbReference>
<comment type="function">
    <text evidence="5">May be an activator protein for the gylABX operon.</text>
</comment>
<dbReference type="GO" id="GO:0046278">
    <property type="term" value="P:3,4-dihydroxybenzoate metabolic process"/>
    <property type="evidence" value="ECO:0007669"/>
    <property type="project" value="InterPro"/>
</dbReference>
<dbReference type="InterPro" id="IPR036390">
    <property type="entry name" value="WH_DNA-bd_sf"/>
</dbReference>
<evidence type="ECO:0000256" key="3">
    <source>
        <dbReference type="ARBA" id="ARBA00023125"/>
    </source>
</evidence>
<dbReference type="Gene3D" id="1.10.10.10">
    <property type="entry name" value="Winged helix-like DNA-binding domain superfamily/Winged helix DNA-binding domain"/>
    <property type="match status" value="1"/>
</dbReference>
<dbReference type="PROSITE" id="PS51078">
    <property type="entry name" value="ICLR_ED"/>
    <property type="match status" value="1"/>
</dbReference>
<dbReference type="GO" id="GO:0045892">
    <property type="term" value="P:negative regulation of DNA-templated transcription"/>
    <property type="evidence" value="ECO:0007669"/>
    <property type="project" value="TreeGrafter"/>
</dbReference>
<dbReference type="Gene3D" id="3.30.450.40">
    <property type="match status" value="1"/>
</dbReference>
<dbReference type="InterPro" id="IPR050707">
    <property type="entry name" value="HTH_MetabolicPath_Reg"/>
</dbReference>
<keyword evidence="3" id="KW-0238">DNA-binding</keyword>
<dbReference type="PANTHER" id="PTHR30136:SF34">
    <property type="entry name" value="TRANSCRIPTIONAL REGULATOR"/>
    <property type="match status" value="1"/>
</dbReference>
<dbReference type="Proteomes" id="UP000475532">
    <property type="component" value="Unassembled WGS sequence"/>
</dbReference>
<dbReference type="InterPro" id="IPR005471">
    <property type="entry name" value="Tscrpt_reg_IclR_N"/>
</dbReference>
<organism evidence="9 10">
    <name type="scientific">Actinomadura bangladeshensis</name>
    <dbReference type="NCBI Taxonomy" id="453573"/>
    <lineage>
        <taxon>Bacteria</taxon>
        <taxon>Bacillati</taxon>
        <taxon>Actinomycetota</taxon>
        <taxon>Actinomycetes</taxon>
        <taxon>Streptosporangiales</taxon>
        <taxon>Thermomonosporaceae</taxon>
        <taxon>Actinomadura</taxon>
    </lineage>
</organism>
<dbReference type="InterPro" id="IPR036388">
    <property type="entry name" value="WH-like_DNA-bd_sf"/>
</dbReference>
<dbReference type="AlphaFoldDB" id="A0A6L9QF51"/>
<gene>
    <name evidence="9" type="ORF">G3I70_15725</name>
</gene>
<dbReference type="InterPro" id="IPR029016">
    <property type="entry name" value="GAF-like_dom_sf"/>
</dbReference>
<feature type="domain" description="HTH iclR-type" evidence="7">
    <location>
        <begin position="14"/>
        <end position="74"/>
    </location>
</feature>
<keyword evidence="4" id="KW-0804">Transcription</keyword>
<evidence type="ECO:0000313" key="10">
    <source>
        <dbReference type="Proteomes" id="UP000475532"/>
    </source>
</evidence>
<evidence type="ECO:0000259" key="8">
    <source>
        <dbReference type="PROSITE" id="PS51078"/>
    </source>
</evidence>
<evidence type="ECO:0000313" key="9">
    <source>
        <dbReference type="EMBL" id="NEA23925.1"/>
    </source>
</evidence>
<comment type="caution">
    <text evidence="9">The sequence shown here is derived from an EMBL/GenBank/DDBJ whole genome shotgun (WGS) entry which is preliminary data.</text>
</comment>
<accession>A0A6L9QF51</accession>
<dbReference type="Pfam" id="PF09339">
    <property type="entry name" value="HTH_IclR"/>
    <property type="match status" value="1"/>
</dbReference>
<dbReference type="InterPro" id="IPR012794">
    <property type="entry name" value="PcaR_PcaU"/>
</dbReference>
<dbReference type="GO" id="GO:0006071">
    <property type="term" value="P:glycerol metabolic process"/>
    <property type="evidence" value="ECO:0007669"/>
    <property type="project" value="UniProtKB-KW"/>
</dbReference>
<dbReference type="SUPFAM" id="SSF46785">
    <property type="entry name" value="Winged helix' DNA-binding domain"/>
    <property type="match status" value="1"/>
</dbReference>
<dbReference type="Pfam" id="PF01614">
    <property type="entry name" value="IclR_C"/>
    <property type="match status" value="1"/>
</dbReference>
<keyword evidence="2" id="KW-0805">Transcription regulation</keyword>
<dbReference type="NCBIfam" id="TIGR02431">
    <property type="entry name" value="pcaR_pcaU"/>
    <property type="match status" value="1"/>
</dbReference>
<keyword evidence="1" id="KW-0319">Glycerol metabolism</keyword>
<dbReference type="InterPro" id="IPR014757">
    <property type="entry name" value="Tscrpt_reg_IclR_C"/>
</dbReference>
<evidence type="ECO:0000256" key="5">
    <source>
        <dbReference type="ARBA" id="ARBA00058938"/>
    </source>
</evidence>